<evidence type="ECO:0000313" key="3">
    <source>
        <dbReference type="Proteomes" id="UP000554235"/>
    </source>
</evidence>
<sequence>MTALVTSEPKPIAENGVVNSTSPEEDKTKITGPKEPSRVQKRRSQRAPNADLKNQIKNLERRLGLLENLEKRLGILENRVNSLQNSALSLESRSDVTLPYASSPMCHETDEQFPTATGLSRRPSISKSQTPNFIPHSQPLDSPSQLAPIVEPTGVLVYLEVDRSGSYIIDPSQYGDPACQSPTTGISASYVSPRVHAMVSADYTHPNDSGTPLLPIAQAPMVPFFGAHHQGASTCGCGLNLALVYSPMSQMSLNARGPYGQFSWYMGGASGVVV</sequence>
<proteinExistence type="predicted"/>
<organism evidence="2 3">
    <name type="scientific">Fusarium albosuccineum</name>
    <dbReference type="NCBI Taxonomy" id="1237068"/>
    <lineage>
        <taxon>Eukaryota</taxon>
        <taxon>Fungi</taxon>
        <taxon>Dikarya</taxon>
        <taxon>Ascomycota</taxon>
        <taxon>Pezizomycotina</taxon>
        <taxon>Sordariomycetes</taxon>
        <taxon>Hypocreomycetidae</taxon>
        <taxon>Hypocreales</taxon>
        <taxon>Nectriaceae</taxon>
        <taxon>Fusarium</taxon>
        <taxon>Fusarium decemcellulare species complex</taxon>
    </lineage>
</organism>
<reference evidence="2 3" key="1">
    <citation type="submission" date="2020-01" db="EMBL/GenBank/DDBJ databases">
        <title>Identification and distribution of gene clusters putatively required for synthesis of sphingolipid metabolism inhibitors in phylogenetically diverse species of the filamentous fungus Fusarium.</title>
        <authorList>
            <person name="Kim H.-S."/>
            <person name="Busman M."/>
            <person name="Brown D.W."/>
            <person name="Divon H."/>
            <person name="Uhlig S."/>
            <person name="Proctor R.H."/>
        </authorList>
    </citation>
    <scope>NUCLEOTIDE SEQUENCE [LARGE SCALE GENOMIC DNA]</scope>
    <source>
        <strain evidence="2 3">NRRL 20459</strain>
    </source>
</reference>
<feature type="region of interest" description="Disordered" evidence="1">
    <location>
        <begin position="115"/>
        <end position="144"/>
    </location>
</feature>
<accession>A0A8H4LPR9</accession>
<feature type="compositionally biased region" description="Polar residues" evidence="1">
    <location>
        <begin position="115"/>
        <end position="132"/>
    </location>
</feature>
<evidence type="ECO:0000256" key="1">
    <source>
        <dbReference type="SAM" id="MobiDB-lite"/>
    </source>
</evidence>
<protein>
    <submittedName>
        <fullName evidence="2">Uncharacterized protein</fullName>
    </submittedName>
</protein>
<keyword evidence="3" id="KW-1185">Reference proteome</keyword>
<gene>
    <name evidence="2" type="ORF">FALBO_530</name>
</gene>
<dbReference type="Proteomes" id="UP000554235">
    <property type="component" value="Unassembled WGS sequence"/>
</dbReference>
<name>A0A8H4LPR9_9HYPO</name>
<comment type="caution">
    <text evidence="2">The sequence shown here is derived from an EMBL/GenBank/DDBJ whole genome shotgun (WGS) entry which is preliminary data.</text>
</comment>
<dbReference type="AlphaFoldDB" id="A0A8H4LPR9"/>
<dbReference type="EMBL" id="JAADYS010000063">
    <property type="protein sequence ID" value="KAF4472568.1"/>
    <property type="molecule type" value="Genomic_DNA"/>
</dbReference>
<feature type="region of interest" description="Disordered" evidence="1">
    <location>
        <begin position="1"/>
        <end position="53"/>
    </location>
</feature>
<evidence type="ECO:0000313" key="2">
    <source>
        <dbReference type="EMBL" id="KAF4472568.1"/>
    </source>
</evidence>